<comment type="caution">
    <text evidence="2">The sequence shown here is derived from an EMBL/GenBank/DDBJ whole genome shotgun (WGS) entry which is preliminary data.</text>
</comment>
<name>A0A2S5B425_9BASI</name>
<feature type="compositionally biased region" description="Low complexity" evidence="1">
    <location>
        <begin position="12"/>
        <end position="26"/>
    </location>
</feature>
<evidence type="ECO:0000313" key="3">
    <source>
        <dbReference type="Proteomes" id="UP000237144"/>
    </source>
</evidence>
<dbReference type="AlphaFoldDB" id="A0A2S5B425"/>
<organism evidence="2 3">
    <name type="scientific">Rhodotorula taiwanensis</name>
    <dbReference type="NCBI Taxonomy" id="741276"/>
    <lineage>
        <taxon>Eukaryota</taxon>
        <taxon>Fungi</taxon>
        <taxon>Dikarya</taxon>
        <taxon>Basidiomycota</taxon>
        <taxon>Pucciniomycotina</taxon>
        <taxon>Microbotryomycetes</taxon>
        <taxon>Sporidiobolales</taxon>
        <taxon>Sporidiobolaceae</taxon>
        <taxon>Rhodotorula</taxon>
    </lineage>
</organism>
<keyword evidence="3" id="KW-1185">Reference proteome</keyword>
<feature type="region of interest" description="Disordered" evidence="1">
    <location>
        <begin position="1"/>
        <end position="26"/>
    </location>
</feature>
<dbReference type="OrthoDB" id="2527406at2759"/>
<gene>
    <name evidence="2" type="ORF">BMF94_5808</name>
</gene>
<evidence type="ECO:0000313" key="2">
    <source>
        <dbReference type="EMBL" id="POY71495.1"/>
    </source>
</evidence>
<dbReference type="Proteomes" id="UP000237144">
    <property type="component" value="Unassembled WGS sequence"/>
</dbReference>
<dbReference type="EMBL" id="PJQD01000085">
    <property type="protein sequence ID" value="POY71495.1"/>
    <property type="molecule type" value="Genomic_DNA"/>
</dbReference>
<evidence type="ECO:0000256" key="1">
    <source>
        <dbReference type="SAM" id="MobiDB-lite"/>
    </source>
</evidence>
<reference evidence="2 3" key="1">
    <citation type="journal article" date="2018" name="Front. Microbiol.">
        <title>Prospects for Fungal Bioremediation of Acidic Radioactive Waste Sites: Characterization and Genome Sequence of Rhodotorula taiwanensis MD1149.</title>
        <authorList>
            <person name="Tkavc R."/>
            <person name="Matrosova V.Y."/>
            <person name="Grichenko O.E."/>
            <person name="Gostincar C."/>
            <person name="Volpe R.P."/>
            <person name="Klimenkova P."/>
            <person name="Gaidamakova E.K."/>
            <person name="Zhou C.E."/>
            <person name="Stewart B.J."/>
            <person name="Lyman M.G."/>
            <person name="Malfatti S.A."/>
            <person name="Rubinfeld B."/>
            <person name="Courtot M."/>
            <person name="Singh J."/>
            <person name="Dalgard C.L."/>
            <person name="Hamilton T."/>
            <person name="Frey K.G."/>
            <person name="Gunde-Cimerman N."/>
            <person name="Dugan L."/>
            <person name="Daly M.J."/>
        </authorList>
    </citation>
    <scope>NUCLEOTIDE SEQUENCE [LARGE SCALE GENOMIC DNA]</scope>
    <source>
        <strain evidence="2 3">MD1149</strain>
    </source>
</reference>
<accession>A0A2S5B425</accession>
<protein>
    <recommendedName>
        <fullName evidence="4">F-box domain-containing protein</fullName>
    </recommendedName>
</protein>
<sequence>MIMSTAEPLPPTRLCSPSPRRRLSPSLDTLPHELLAQIFTPAVVGPRPANAPRPPADDQNPEAPLHLSPVSIPICRILLPFARHNAYHRIRLSGGLKGLERFGATVRSPDEAEGSGTSAWIGEMVREVQVQPSRHQRRRVVAAEDYDIDMRAVTAAFDALTDVEQLDLTLSGAEWARLVSPSVDNDVLASSASNRPGGVALTVRLDRDDDIPVGLVTLARLEACGGIRELRVLGRLPHKVCIDGFGGAVTPPLANADGPTWRGLESLELTCEPHTTGLTRFMASLAELKRLRWTTPGTTDANVAMFAIPPNVCSTVEELEWSTYGYLSRPLDVAFSTLPRLRSLSIASTAATLCPTFFASLHAHNAALERLELHGPRAEGGDAAATCALVSEWLEALVYEAEYGNGAATKLRELVLDVTLPRLTADTALASEARRLRECCARLGISLGGSVLDAVSKRASPDVAA</sequence>
<proteinExistence type="predicted"/>
<evidence type="ECO:0008006" key="4">
    <source>
        <dbReference type="Google" id="ProtNLM"/>
    </source>
</evidence>